<dbReference type="Gene3D" id="3.30.559.30">
    <property type="entry name" value="Nonribosomal peptide synthetase, condensation domain"/>
    <property type="match status" value="1"/>
</dbReference>
<organism evidence="5 6">
    <name type="scientific">Acetobacter senegalensis</name>
    <dbReference type="NCBI Taxonomy" id="446692"/>
    <lineage>
        <taxon>Bacteria</taxon>
        <taxon>Pseudomonadati</taxon>
        <taxon>Pseudomonadota</taxon>
        <taxon>Alphaproteobacteria</taxon>
        <taxon>Acetobacterales</taxon>
        <taxon>Acetobacteraceae</taxon>
        <taxon>Acetobacter</taxon>
    </lineage>
</organism>
<dbReference type="InterPro" id="IPR009081">
    <property type="entry name" value="PP-bd_ACP"/>
</dbReference>
<evidence type="ECO:0000256" key="2">
    <source>
        <dbReference type="ARBA" id="ARBA00022450"/>
    </source>
</evidence>
<dbReference type="InterPro" id="IPR036736">
    <property type="entry name" value="ACP-like_sf"/>
</dbReference>
<proteinExistence type="predicted"/>
<dbReference type="SUPFAM" id="SSF47336">
    <property type="entry name" value="ACP-like"/>
    <property type="match status" value="1"/>
</dbReference>
<accession>A0A149U8Y9</accession>
<dbReference type="InterPro" id="IPR001242">
    <property type="entry name" value="Condensation_dom"/>
</dbReference>
<gene>
    <name evidence="5" type="ORF">AD948_00155</name>
</gene>
<name>A0A149U8Y9_9PROT</name>
<evidence type="ECO:0000259" key="4">
    <source>
        <dbReference type="PROSITE" id="PS50075"/>
    </source>
</evidence>
<dbReference type="SUPFAM" id="SSF52777">
    <property type="entry name" value="CoA-dependent acyltransferases"/>
    <property type="match status" value="2"/>
</dbReference>
<sequence length="364" mass="40455">VTDNFFEVGGDSIQSLQVVSRARKAGWLVNTRQVFDDPTVEGLAGVAVSAHEAEQAHKELHTPLPLTPIQAFFFEHRPDAPAHWNQSVLLRTPDGELDVARLEQALLAVVTRHDALRLRFAHNEAGEWFQQVAPSEDGRILEIMDLRESGENWKDHLREHGERLQASLNLNSGPIMRAGWFRVPDGSGRLLLAIHHLSVDGVSWRVLLGDLQDALEQKGPTITLPSAVLPWSAWVDAVRHYGERPETADELAWWQDYLADTSPDIPVDLIAERPLSSSETIRWQADEDLTRRLIDAAPRAYRMGVEDVLLAALGQALGGWSGQSRVLVDLEGHGREDVLPGLDLSSTVGWFTTRYTAVVPVAED</sequence>
<evidence type="ECO:0000313" key="5">
    <source>
        <dbReference type="EMBL" id="KXV61923.1"/>
    </source>
</evidence>
<dbReference type="GO" id="GO:0003824">
    <property type="term" value="F:catalytic activity"/>
    <property type="evidence" value="ECO:0007669"/>
    <property type="project" value="InterPro"/>
</dbReference>
<reference evidence="5 6" key="1">
    <citation type="submission" date="2015-06" db="EMBL/GenBank/DDBJ databases">
        <title>Improved classification and identification of acetic acid bacteria using matrix-assisted laser desorption/ionization time-of-flight mass spectrometry; Gluconobacter nephelii and Gluconobacter uchimurae are later heterotypic synonyms of Gluconobacter japonicus and Gluconobacter oxydans, respectively.</title>
        <authorList>
            <person name="Li L."/>
            <person name="Cleenwerck I."/>
            <person name="De Vuyst L."/>
            <person name="Vandamme P."/>
        </authorList>
    </citation>
    <scope>NUCLEOTIDE SEQUENCE [LARGE SCALE GENOMIC DNA]</scope>
    <source>
        <strain evidence="5 6">LMG 23690</strain>
    </source>
</reference>
<dbReference type="Pfam" id="PF00668">
    <property type="entry name" value="Condensation"/>
    <property type="match status" value="1"/>
</dbReference>
<dbReference type="PROSITE" id="PS00012">
    <property type="entry name" value="PHOSPHOPANTETHEINE"/>
    <property type="match status" value="1"/>
</dbReference>
<evidence type="ECO:0000313" key="6">
    <source>
        <dbReference type="Proteomes" id="UP000075360"/>
    </source>
</evidence>
<feature type="domain" description="Carrier" evidence="4">
    <location>
        <begin position="1"/>
        <end position="51"/>
    </location>
</feature>
<dbReference type="PANTHER" id="PTHR45398">
    <property type="match status" value="1"/>
</dbReference>
<protein>
    <recommendedName>
        <fullName evidence="4">Carrier domain-containing protein</fullName>
    </recommendedName>
</protein>
<dbReference type="EMBL" id="LHZU01000026">
    <property type="protein sequence ID" value="KXV61923.1"/>
    <property type="molecule type" value="Genomic_DNA"/>
</dbReference>
<dbReference type="InterPro" id="IPR006162">
    <property type="entry name" value="Ppantetheine_attach_site"/>
</dbReference>
<dbReference type="InterPro" id="IPR023213">
    <property type="entry name" value="CAT-like_dom_sf"/>
</dbReference>
<feature type="non-terminal residue" evidence="5">
    <location>
        <position position="364"/>
    </location>
</feature>
<dbReference type="PROSITE" id="PS50075">
    <property type="entry name" value="CARRIER"/>
    <property type="match status" value="1"/>
</dbReference>
<dbReference type="PANTHER" id="PTHR45398:SF1">
    <property type="entry name" value="ENZYME, PUTATIVE (JCVI)-RELATED"/>
    <property type="match status" value="1"/>
</dbReference>
<dbReference type="AlphaFoldDB" id="A0A149U8Y9"/>
<dbReference type="PATRIC" id="fig|446692.4.peg.288"/>
<comment type="caution">
    <text evidence="5">The sequence shown here is derived from an EMBL/GenBank/DDBJ whole genome shotgun (WGS) entry which is preliminary data.</text>
</comment>
<evidence type="ECO:0000256" key="1">
    <source>
        <dbReference type="ARBA" id="ARBA00001957"/>
    </source>
</evidence>
<dbReference type="Pfam" id="PF00550">
    <property type="entry name" value="PP-binding"/>
    <property type="match status" value="1"/>
</dbReference>
<dbReference type="Gene3D" id="3.30.559.10">
    <property type="entry name" value="Chloramphenicol acetyltransferase-like domain"/>
    <property type="match status" value="1"/>
</dbReference>
<evidence type="ECO:0000256" key="3">
    <source>
        <dbReference type="ARBA" id="ARBA00022553"/>
    </source>
</evidence>
<dbReference type="RefSeq" id="WP_248845854.1">
    <property type="nucleotide sequence ID" value="NZ_LHZU01000026.1"/>
</dbReference>
<feature type="non-terminal residue" evidence="5">
    <location>
        <position position="1"/>
    </location>
</feature>
<dbReference type="Gene3D" id="1.10.1200.10">
    <property type="entry name" value="ACP-like"/>
    <property type="match status" value="1"/>
</dbReference>
<keyword evidence="3" id="KW-0597">Phosphoprotein</keyword>
<dbReference type="Proteomes" id="UP000075360">
    <property type="component" value="Unassembled WGS sequence"/>
</dbReference>
<comment type="cofactor">
    <cofactor evidence="1">
        <name>pantetheine 4'-phosphate</name>
        <dbReference type="ChEBI" id="CHEBI:47942"/>
    </cofactor>
</comment>
<keyword evidence="2" id="KW-0596">Phosphopantetheine</keyword>